<gene>
    <name evidence="2" type="ORF">GUJ93_ZPchr0001g31241</name>
</gene>
<dbReference type="Proteomes" id="UP000729402">
    <property type="component" value="Unassembled WGS sequence"/>
</dbReference>
<keyword evidence="1" id="KW-1133">Transmembrane helix</keyword>
<evidence type="ECO:0000313" key="3">
    <source>
        <dbReference type="Proteomes" id="UP000729402"/>
    </source>
</evidence>
<dbReference type="EMBL" id="JAAALK010000288">
    <property type="protein sequence ID" value="KAG8051428.1"/>
    <property type="molecule type" value="Genomic_DNA"/>
</dbReference>
<protein>
    <submittedName>
        <fullName evidence="2">Uncharacterized protein</fullName>
    </submittedName>
</protein>
<feature type="transmembrane region" description="Helical" evidence="1">
    <location>
        <begin position="36"/>
        <end position="54"/>
    </location>
</feature>
<reference evidence="2" key="2">
    <citation type="submission" date="2021-02" db="EMBL/GenBank/DDBJ databases">
        <authorList>
            <person name="Kimball J.A."/>
            <person name="Haas M.W."/>
            <person name="Macchietto M."/>
            <person name="Kono T."/>
            <person name="Duquette J."/>
            <person name="Shao M."/>
        </authorList>
    </citation>
    <scope>NUCLEOTIDE SEQUENCE</scope>
    <source>
        <tissue evidence="2">Fresh leaf tissue</tissue>
    </source>
</reference>
<comment type="caution">
    <text evidence="2">The sequence shown here is derived from an EMBL/GenBank/DDBJ whole genome shotgun (WGS) entry which is preliminary data.</text>
</comment>
<reference evidence="2" key="1">
    <citation type="journal article" date="2021" name="bioRxiv">
        <title>Whole Genome Assembly and Annotation of Northern Wild Rice, Zizania palustris L., Supports a Whole Genome Duplication in the Zizania Genus.</title>
        <authorList>
            <person name="Haas M."/>
            <person name="Kono T."/>
            <person name="Macchietto M."/>
            <person name="Millas R."/>
            <person name="McGilp L."/>
            <person name="Shao M."/>
            <person name="Duquette J."/>
            <person name="Hirsch C.N."/>
            <person name="Kimball J."/>
        </authorList>
    </citation>
    <scope>NUCLEOTIDE SEQUENCE</scope>
    <source>
        <tissue evidence="2">Fresh leaf tissue</tissue>
    </source>
</reference>
<keyword evidence="1" id="KW-0472">Membrane</keyword>
<organism evidence="2 3">
    <name type="scientific">Zizania palustris</name>
    <name type="common">Northern wild rice</name>
    <dbReference type="NCBI Taxonomy" id="103762"/>
    <lineage>
        <taxon>Eukaryota</taxon>
        <taxon>Viridiplantae</taxon>
        <taxon>Streptophyta</taxon>
        <taxon>Embryophyta</taxon>
        <taxon>Tracheophyta</taxon>
        <taxon>Spermatophyta</taxon>
        <taxon>Magnoliopsida</taxon>
        <taxon>Liliopsida</taxon>
        <taxon>Poales</taxon>
        <taxon>Poaceae</taxon>
        <taxon>BOP clade</taxon>
        <taxon>Oryzoideae</taxon>
        <taxon>Oryzeae</taxon>
        <taxon>Zizaniinae</taxon>
        <taxon>Zizania</taxon>
    </lineage>
</organism>
<keyword evidence="1" id="KW-0812">Transmembrane</keyword>
<proteinExistence type="predicted"/>
<accession>A0A8J5RTE0</accession>
<sequence>MDSELLHHPCRINLPHVDHACRRGVIYLSLHHPCRLRMLLLAAVMMIYVSLKLLRRCRRRRENAGGTDAAPALPPGPWRLPVIGSLHHLAMRPRVVMHRVLADLARRCDATDVMYLRLGEVHAVVASVK</sequence>
<keyword evidence="3" id="KW-1185">Reference proteome</keyword>
<dbReference type="OrthoDB" id="693761at2759"/>
<name>A0A8J5RTE0_ZIZPA</name>
<dbReference type="PANTHER" id="PTHR24299:SF24">
    <property type="entry name" value="OS06G0642000 PROTEIN"/>
    <property type="match status" value="1"/>
</dbReference>
<dbReference type="AlphaFoldDB" id="A0A8J5RTE0"/>
<evidence type="ECO:0000313" key="2">
    <source>
        <dbReference type="EMBL" id="KAG8051428.1"/>
    </source>
</evidence>
<evidence type="ECO:0000256" key="1">
    <source>
        <dbReference type="SAM" id="Phobius"/>
    </source>
</evidence>
<dbReference type="PANTHER" id="PTHR24299">
    <property type="entry name" value="CYTOCHROME P450 FAMILY 1"/>
    <property type="match status" value="1"/>
</dbReference>